<feature type="compositionally biased region" description="Low complexity" evidence="8">
    <location>
        <begin position="354"/>
        <end position="389"/>
    </location>
</feature>
<keyword evidence="6 7" id="KW-0067">ATP-binding</keyword>
<evidence type="ECO:0000256" key="1">
    <source>
        <dbReference type="ARBA" id="ARBA00012513"/>
    </source>
</evidence>
<keyword evidence="12" id="KW-1185">Reference proteome</keyword>
<dbReference type="RefSeq" id="WP_052112236.1">
    <property type="nucleotide sequence ID" value="NZ_AVPK01000007.1"/>
</dbReference>
<evidence type="ECO:0000256" key="3">
    <source>
        <dbReference type="ARBA" id="ARBA00022679"/>
    </source>
</evidence>
<dbReference type="InterPro" id="IPR000719">
    <property type="entry name" value="Prot_kinase_dom"/>
</dbReference>
<dbReference type="PANTHER" id="PTHR43289:SF6">
    <property type="entry name" value="SERINE_THREONINE-PROTEIN KINASE NEKL-3"/>
    <property type="match status" value="1"/>
</dbReference>
<keyword evidence="9" id="KW-0812">Transmembrane</keyword>
<evidence type="ECO:0000259" key="10">
    <source>
        <dbReference type="PROSITE" id="PS50011"/>
    </source>
</evidence>
<sequence>MGEVFAGRYELLDTLGEGGMGTVWRVWDAREERIVAAKVLRQSDAVSLLRFVREQAFRVDHPHVLTPLGWAGEDDRVLFTMPVVEGGSVASLIGDHGPLPPLLAAEILRQLMSALDAVHAAGILHRDVKPANVLLAATGTERPHTFLTDFGIAIELDGVRLTQTGQWSGTPSYTAPETHEGAEPDPTADLYAVGQVGLAMLTGERPSASPTRAAGVPDDLWSLLLDLTRVDPQARPQTAAEALRRLEGPELVWRPGAMGEVEVLRHVPEPRDGLHQVNARADDVTHVRPGAVPEAVDEPAPEAPTPVQDRPVRPNTPTSPGSPNRRGLTVLFVAMVLLALAAGVVVWSPWSSDTGNPRTPATTPAGTSGTSNGSESPTTAPTPTSSQGSVGVGTVVVSVGQPCQFSDVGVREETVTGDAVVCQRRTDGAYAWDPAPTG</sequence>
<dbReference type="Gene3D" id="3.30.200.20">
    <property type="entry name" value="Phosphorylase Kinase, domain 1"/>
    <property type="match status" value="1"/>
</dbReference>
<evidence type="ECO:0000256" key="2">
    <source>
        <dbReference type="ARBA" id="ARBA00022527"/>
    </source>
</evidence>
<dbReference type="GO" id="GO:0005524">
    <property type="term" value="F:ATP binding"/>
    <property type="evidence" value="ECO:0007669"/>
    <property type="project" value="UniProtKB-UniRule"/>
</dbReference>
<evidence type="ECO:0000313" key="11">
    <source>
        <dbReference type="EMBL" id="KGN36886.1"/>
    </source>
</evidence>
<dbReference type="OrthoDB" id="9762169at2"/>
<feature type="binding site" evidence="7">
    <location>
        <position position="38"/>
    </location>
    <ligand>
        <name>ATP</name>
        <dbReference type="ChEBI" id="CHEBI:30616"/>
    </ligand>
</feature>
<evidence type="ECO:0000313" key="12">
    <source>
        <dbReference type="Proteomes" id="UP000030011"/>
    </source>
</evidence>
<dbReference type="SUPFAM" id="SSF56112">
    <property type="entry name" value="Protein kinase-like (PK-like)"/>
    <property type="match status" value="1"/>
</dbReference>
<dbReference type="PROSITE" id="PS50011">
    <property type="entry name" value="PROTEIN_KINASE_DOM"/>
    <property type="match status" value="1"/>
</dbReference>
<dbReference type="EC" id="2.7.11.1" evidence="1"/>
<feature type="region of interest" description="Disordered" evidence="8">
    <location>
        <begin position="293"/>
        <end position="326"/>
    </location>
</feature>
<feature type="transmembrane region" description="Helical" evidence="9">
    <location>
        <begin position="328"/>
        <end position="350"/>
    </location>
</feature>
<evidence type="ECO:0000256" key="4">
    <source>
        <dbReference type="ARBA" id="ARBA00022741"/>
    </source>
</evidence>
<protein>
    <recommendedName>
        <fullName evidence="1">non-specific serine/threonine protein kinase</fullName>
        <ecNumber evidence="1">2.7.11.1</ecNumber>
    </recommendedName>
</protein>
<dbReference type="Pfam" id="PF00069">
    <property type="entry name" value="Pkinase"/>
    <property type="match status" value="1"/>
</dbReference>
<evidence type="ECO:0000256" key="8">
    <source>
        <dbReference type="SAM" id="MobiDB-lite"/>
    </source>
</evidence>
<evidence type="ECO:0000256" key="6">
    <source>
        <dbReference type="ARBA" id="ARBA00022840"/>
    </source>
</evidence>
<dbReference type="STRING" id="1385521.N803_15850"/>
<gene>
    <name evidence="11" type="ORF">N803_15850</name>
</gene>
<dbReference type="InterPro" id="IPR017441">
    <property type="entry name" value="Protein_kinase_ATP_BS"/>
</dbReference>
<reference evidence="11 12" key="1">
    <citation type="submission" date="2013-08" db="EMBL/GenBank/DDBJ databases">
        <title>The genome sequence of Knoellia subterranea.</title>
        <authorList>
            <person name="Zhu W."/>
            <person name="Wang G."/>
        </authorList>
    </citation>
    <scope>NUCLEOTIDE SEQUENCE [LARGE SCALE GENOMIC DNA]</scope>
    <source>
        <strain evidence="11 12">KCTC 19937</strain>
    </source>
</reference>
<keyword evidence="9" id="KW-0472">Membrane</keyword>
<comment type="caution">
    <text evidence="11">The sequence shown here is derived from an EMBL/GenBank/DDBJ whole genome shotgun (WGS) entry which is preliminary data.</text>
</comment>
<dbReference type="Gene3D" id="1.10.510.10">
    <property type="entry name" value="Transferase(Phosphotransferase) domain 1"/>
    <property type="match status" value="1"/>
</dbReference>
<dbReference type="GO" id="GO:0004674">
    <property type="term" value="F:protein serine/threonine kinase activity"/>
    <property type="evidence" value="ECO:0007669"/>
    <property type="project" value="UniProtKB-KW"/>
</dbReference>
<feature type="domain" description="Protein kinase" evidence="10">
    <location>
        <begin position="9"/>
        <end position="269"/>
    </location>
</feature>
<proteinExistence type="predicted"/>
<dbReference type="Proteomes" id="UP000030011">
    <property type="component" value="Unassembled WGS sequence"/>
</dbReference>
<dbReference type="InterPro" id="IPR011009">
    <property type="entry name" value="Kinase-like_dom_sf"/>
</dbReference>
<dbReference type="AlphaFoldDB" id="A0A0A0JMN6"/>
<dbReference type="PANTHER" id="PTHR43289">
    <property type="entry name" value="MITOGEN-ACTIVATED PROTEIN KINASE KINASE KINASE 20-RELATED"/>
    <property type="match status" value="1"/>
</dbReference>
<dbReference type="SMART" id="SM00220">
    <property type="entry name" value="S_TKc"/>
    <property type="match status" value="1"/>
</dbReference>
<keyword evidence="2" id="KW-0723">Serine/threonine-protein kinase</keyword>
<evidence type="ECO:0000256" key="7">
    <source>
        <dbReference type="PROSITE-ProRule" id="PRU10141"/>
    </source>
</evidence>
<keyword evidence="4 7" id="KW-0547">Nucleotide-binding</keyword>
<dbReference type="InterPro" id="IPR008271">
    <property type="entry name" value="Ser/Thr_kinase_AS"/>
</dbReference>
<name>A0A0A0JMN6_9MICO</name>
<dbReference type="eggNOG" id="COG0515">
    <property type="taxonomic scope" value="Bacteria"/>
</dbReference>
<feature type="region of interest" description="Disordered" evidence="8">
    <location>
        <begin position="348"/>
        <end position="389"/>
    </location>
</feature>
<accession>A0A0A0JMN6</accession>
<keyword evidence="9" id="KW-1133">Transmembrane helix</keyword>
<dbReference type="EMBL" id="AVPK01000007">
    <property type="protein sequence ID" value="KGN36886.1"/>
    <property type="molecule type" value="Genomic_DNA"/>
</dbReference>
<keyword evidence="5" id="KW-0418">Kinase</keyword>
<evidence type="ECO:0000256" key="9">
    <source>
        <dbReference type="SAM" id="Phobius"/>
    </source>
</evidence>
<evidence type="ECO:0000256" key="5">
    <source>
        <dbReference type="ARBA" id="ARBA00022777"/>
    </source>
</evidence>
<dbReference type="CDD" id="cd14014">
    <property type="entry name" value="STKc_PknB_like"/>
    <property type="match status" value="1"/>
</dbReference>
<dbReference type="PROSITE" id="PS00107">
    <property type="entry name" value="PROTEIN_KINASE_ATP"/>
    <property type="match status" value="1"/>
</dbReference>
<organism evidence="11 12">
    <name type="scientific">Knoellia subterranea KCTC 19937</name>
    <dbReference type="NCBI Taxonomy" id="1385521"/>
    <lineage>
        <taxon>Bacteria</taxon>
        <taxon>Bacillati</taxon>
        <taxon>Actinomycetota</taxon>
        <taxon>Actinomycetes</taxon>
        <taxon>Micrococcales</taxon>
        <taxon>Intrasporangiaceae</taxon>
        <taxon>Knoellia</taxon>
    </lineage>
</organism>
<keyword evidence="3" id="KW-0808">Transferase</keyword>
<dbReference type="PROSITE" id="PS00108">
    <property type="entry name" value="PROTEIN_KINASE_ST"/>
    <property type="match status" value="1"/>
</dbReference>